<keyword evidence="1" id="KW-0479">Metal-binding</keyword>
<dbReference type="SMART" id="SM00343">
    <property type="entry name" value="ZnF_C2HC"/>
    <property type="match status" value="1"/>
</dbReference>
<gene>
    <name evidence="4" type="ORF">IPOD504_LOCUS8745</name>
</gene>
<organism evidence="4 5">
    <name type="scientific">Iphiclides podalirius</name>
    <name type="common">scarce swallowtail</name>
    <dbReference type="NCBI Taxonomy" id="110791"/>
    <lineage>
        <taxon>Eukaryota</taxon>
        <taxon>Metazoa</taxon>
        <taxon>Ecdysozoa</taxon>
        <taxon>Arthropoda</taxon>
        <taxon>Hexapoda</taxon>
        <taxon>Insecta</taxon>
        <taxon>Pterygota</taxon>
        <taxon>Neoptera</taxon>
        <taxon>Endopterygota</taxon>
        <taxon>Lepidoptera</taxon>
        <taxon>Glossata</taxon>
        <taxon>Ditrysia</taxon>
        <taxon>Papilionoidea</taxon>
        <taxon>Papilionidae</taxon>
        <taxon>Papilioninae</taxon>
        <taxon>Iphiclides</taxon>
    </lineage>
</organism>
<sequence>MRKPEYQKYLIEYSSKDYLVVGIEPTPSGAEGRYTTDYAIRVVDVVGEREYHNEANEVTRCAQQTANRTRGSRNTPNRSSFSSGRLTRGGAARQTTSALVPVREKQARCQACGRQHSTSTCKFRLYTCRVCNKEGHLMKVCPKYRSGQVCAQPVKRLEETSSGEDTDEEIREVALLKKESLRHKENKLKMQGAPNETFKSETQFG</sequence>
<evidence type="ECO:0000313" key="5">
    <source>
        <dbReference type="Proteomes" id="UP000837857"/>
    </source>
</evidence>
<keyword evidence="5" id="KW-1185">Reference proteome</keyword>
<feature type="non-terminal residue" evidence="4">
    <location>
        <position position="1"/>
    </location>
</feature>
<evidence type="ECO:0000313" key="4">
    <source>
        <dbReference type="EMBL" id="CAH2054703.1"/>
    </source>
</evidence>
<feature type="region of interest" description="Disordered" evidence="2">
    <location>
        <begin position="185"/>
        <end position="205"/>
    </location>
</feature>
<dbReference type="EMBL" id="OW152833">
    <property type="protein sequence ID" value="CAH2054703.1"/>
    <property type="molecule type" value="Genomic_DNA"/>
</dbReference>
<evidence type="ECO:0000259" key="3">
    <source>
        <dbReference type="PROSITE" id="PS50158"/>
    </source>
</evidence>
<evidence type="ECO:0000256" key="1">
    <source>
        <dbReference type="PROSITE-ProRule" id="PRU00047"/>
    </source>
</evidence>
<feature type="region of interest" description="Disordered" evidence="2">
    <location>
        <begin position="63"/>
        <end position="99"/>
    </location>
</feature>
<keyword evidence="1" id="KW-0862">Zinc</keyword>
<name>A0ABN8IK41_9NEOP</name>
<reference evidence="4" key="1">
    <citation type="submission" date="2022-03" db="EMBL/GenBank/DDBJ databases">
        <authorList>
            <person name="Martin H S."/>
        </authorList>
    </citation>
    <scope>NUCLEOTIDE SEQUENCE</scope>
</reference>
<accession>A0ABN8IK41</accession>
<feature type="compositionally biased region" description="Polar residues" evidence="2">
    <location>
        <begin position="63"/>
        <end position="85"/>
    </location>
</feature>
<evidence type="ECO:0000256" key="2">
    <source>
        <dbReference type="SAM" id="MobiDB-lite"/>
    </source>
</evidence>
<keyword evidence="1" id="KW-0863">Zinc-finger</keyword>
<protein>
    <recommendedName>
        <fullName evidence="3">CCHC-type domain-containing protein</fullName>
    </recommendedName>
</protein>
<dbReference type="Proteomes" id="UP000837857">
    <property type="component" value="Chromosome 21"/>
</dbReference>
<feature type="domain" description="CCHC-type" evidence="3">
    <location>
        <begin position="128"/>
        <end position="143"/>
    </location>
</feature>
<proteinExistence type="predicted"/>
<dbReference type="PROSITE" id="PS50158">
    <property type="entry name" value="ZF_CCHC"/>
    <property type="match status" value="1"/>
</dbReference>
<dbReference type="InterPro" id="IPR001878">
    <property type="entry name" value="Znf_CCHC"/>
</dbReference>